<protein>
    <submittedName>
        <fullName evidence="1">Uncharacterized protein</fullName>
    </submittedName>
</protein>
<proteinExistence type="predicted"/>
<dbReference type="RefSeq" id="WP_174978677.1">
    <property type="nucleotide sequence ID" value="NZ_CABPRU010000015.1"/>
</dbReference>
<gene>
    <name evidence="1" type="ORF">PTE31013_04464</name>
</gene>
<keyword evidence="2" id="KW-1185">Reference proteome</keyword>
<name>A0A5E4YCP3_9BURK</name>
<sequence>MYRLYITEGFVTRISDGATIPMADGNIDYEAYKRWISQGNIPQEAPKDSQLADL</sequence>
<organism evidence="1 2">
    <name type="scientific">Pandoraea terrigena</name>
    <dbReference type="NCBI Taxonomy" id="2508292"/>
    <lineage>
        <taxon>Bacteria</taxon>
        <taxon>Pseudomonadati</taxon>
        <taxon>Pseudomonadota</taxon>
        <taxon>Betaproteobacteria</taxon>
        <taxon>Burkholderiales</taxon>
        <taxon>Burkholderiaceae</taxon>
        <taxon>Pandoraea</taxon>
    </lineage>
</organism>
<accession>A0A5E4YCP3</accession>
<dbReference type="EMBL" id="CABPRU010000015">
    <property type="protein sequence ID" value="VVE46496.1"/>
    <property type="molecule type" value="Genomic_DNA"/>
</dbReference>
<dbReference type="AlphaFoldDB" id="A0A5E4YCP3"/>
<reference evidence="1 2" key="1">
    <citation type="submission" date="2019-08" db="EMBL/GenBank/DDBJ databases">
        <authorList>
            <person name="Peeters C."/>
        </authorList>
    </citation>
    <scope>NUCLEOTIDE SEQUENCE [LARGE SCALE GENOMIC DNA]</scope>
    <source>
        <strain evidence="1 2">LMG 31013</strain>
    </source>
</reference>
<dbReference type="Proteomes" id="UP000334380">
    <property type="component" value="Unassembled WGS sequence"/>
</dbReference>
<evidence type="ECO:0000313" key="1">
    <source>
        <dbReference type="EMBL" id="VVE46496.1"/>
    </source>
</evidence>
<evidence type="ECO:0000313" key="2">
    <source>
        <dbReference type="Proteomes" id="UP000334380"/>
    </source>
</evidence>